<accession>A0A5K8A0Y6</accession>
<protein>
    <submittedName>
        <fullName evidence="2">Uncharacterized protein</fullName>
    </submittedName>
</protein>
<evidence type="ECO:0000256" key="1">
    <source>
        <dbReference type="SAM" id="MobiDB-lite"/>
    </source>
</evidence>
<evidence type="ECO:0000313" key="2">
    <source>
        <dbReference type="EMBL" id="BBO86245.1"/>
    </source>
</evidence>
<name>A0A5K8A0Y6_9BACT</name>
<dbReference type="KEGG" id="dov:DSCO28_68110"/>
<proteinExistence type="predicted"/>
<gene>
    <name evidence="2" type="ORF">DSCO28_68110</name>
</gene>
<evidence type="ECO:0000313" key="3">
    <source>
        <dbReference type="Proteomes" id="UP000425960"/>
    </source>
</evidence>
<dbReference type="EMBL" id="AP021876">
    <property type="protein sequence ID" value="BBO86245.1"/>
    <property type="molecule type" value="Genomic_DNA"/>
</dbReference>
<dbReference type="RefSeq" id="WP_155325600.1">
    <property type="nucleotide sequence ID" value="NZ_AP021876.1"/>
</dbReference>
<sequence length="820" mass="91910">MIPLAGQPLPLEAPHPPAKPAANRFKLIHLLGIDTATPDGLARSLPFTLCDTTAGAENEYQTAVLGDREQVDLACEIEASGFFRNLKKRARRGDTPQFRITALERFLENNHERVWENSWVRLPVEALTPYARQVFAEDLRADKRRKDSPRRSDACRFSITMAGCEYLRIPISYLLKLALADAVGHPSVHATIRDAGQAAMNHFLSDNTSPETFSFHPVCADGQAGPGEALARETALRFLFSQLLIQYANRQFGLIDSGQRATLYFAPHPPLRQKRLNALISDSFYRSLFMSPCLSGWDDGEAKHRYMHLCHTVLSRSQLNAVIKLREAGIVANNLVVLPSTSNISLANNGTHISLGSRRLTGCMQDPGSGFGPAEEKHYGDLAIKIVEHFLPLFVGTFSAAPYRIDFMDFHPERVLGFLPHELDFTHLRMLWRRWKIKAHMKILGRCITPFGPEWLDRTLARGFGLKGDFVPDFRLIDYLVALMATDESPALDGCLGNETRLKQDLGDMGVFDPCMPLYMLYRARCFQTMGFSGFEGRHYSLFEDLQRDMAPAANLQMLVTSLAYKYIFTGAVTHADIPDHPFIESERRQIFFGTAAGVPTFYVRTDTPNHLLARMVRKTANIRNSRRYAGYTRVRTVDFRQMLVKLLHQDAPELIEAGGLGPTLADLARRTAGKGCHTAAGRLTRRICDNAGAAAPMALSSDEFNSAAEKFYREELKKEQIEQALDVWTEQVRHLDGMSTWRRGIYNQALFSVLGGKDAATEIRNRRSAVVNETLTTPILARLIHLMLLTLTHMKRNPRSGSPNDGVLPDHATDTPPVH</sequence>
<dbReference type="AlphaFoldDB" id="A0A5K8A0Y6"/>
<feature type="region of interest" description="Disordered" evidence="1">
    <location>
        <begin position="797"/>
        <end position="820"/>
    </location>
</feature>
<organism evidence="2 3">
    <name type="scientific">Desulfosarcina ovata subsp. sediminis</name>
    <dbReference type="NCBI Taxonomy" id="885957"/>
    <lineage>
        <taxon>Bacteria</taxon>
        <taxon>Pseudomonadati</taxon>
        <taxon>Thermodesulfobacteriota</taxon>
        <taxon>Desulfobacteria</taxon>
        <taxon>Desulfobacterales</taxon>
        <taxon>Desulfosarcinaceae</taxon>
        <taxon>Desulfosarcina</taxon>
    </lineage>
</organism>
<reference evidence="2 3" key="1">
    <citation type="submission" date="2019-11" db="EMBL/GenBank/DDBJ databases">
        <title>Comparative genomics of hydrocarbon-degrading Desulfosarcina strains.</title>
        <authorList>
            <person name="Watanabe M."/>
            <person name="Kojima H."/>
            <person name="Fukui M."/>
        </authorList>
    </citation>
    <scope>NUCLEOTIDE SEQUENCE [LARGE SCALE GENOMIC DNA]</scope>
    <source>
        <strain evidence="2 3">28bB2T</strain>
    </source>
</reference>
<dbReference type="Proteomes" id="UP000425960">
    <property type="component" value="Chromosome"/>
</dbReference>